<dbReference type="RefSeq" id="XP_014145992.1">
    <property type="nucleotide sequence ID" value="XM_014290517.1"/>
</dbReference>
<dbReference type="Proteomes" id="UP000054560">
    <property type="component" value="Unassembled WGS sequence"/>
</dbReference>
<dbReference type="GO" id="GO:0030289">
    <property type="term" value="C:protein phosphatase 4 complex"/>
    <property type="evidence" value="ECO:0007669"/>
    <property type="project" value="TreeGrafter"/>
</dbReference>
<gene>
    <name evidence="2" type="ORF">SARC_15360</name>
</gene>
<keyword evidence="3" id="KW-1185">Reference proteome</keyword>
<accession>A0A0L0F5W1</accession>
<dbReference type="AlphaFoldDB" id="A0A0L0F5W1"/>
<dbReference type="InterPro" id="IPR055236">
    <property type="entry name" value="EVH1_PP4R3"/>
</dbReference>
<name>A0A0L0F5W1_9EUKA</name>
<dbReference type="GO" id="GO:0006974">
    <property type="term" value="P:DNA damage response"/>
    <property type="evidence" value="ECO:0007669"/>
    <property type="project" value="TreeGrafter"/>
</dbReference>
<dbReference type="GeneID" id="25915864"/>
<dbReference type="GO" id="GO:0072542">
    <property type="term" value="F:protein phosphatase activator activity"/>
    <property type="evidence" value="ECO:0007669"/>
    <property type="project" value="TreeGrafter"/>
</dbReference>
<proteinExistence type="predicted"/>
<dbReference type="GO" id="GO:0005654">
    <property type="term" value="C:nucleoplasm"/>
    <property type="evidence" value="ECO:0007669"/>
    <property type="project" value="TreeGrafter"/>
</dbReference>
<dbReference type="PANTHER" id="PTHR23318">
    <property type="entry name" value="ATP SYNTHASE GAMMA-RELATED"/>
    <property type="match status" value="1"/>
</dbReference>
<dbReference type="InterPro" id="IPR051137">
    <property type="entry name" value="PP4R3-like"/>
</dbReference>
<dbReference type="PANTHER" id="PTHR23318:SF0">
    <property type="entry name" value="SERINE_THREONINE-PROTEIN PHOSPHATASE 4 REGULATORY SUBUNIT 3"/>
    <property type="match status" value="1"/>
</dbReference>
<dbReference type="InterPro" id="IPR011993">
    <property type="entry name" value="PH-like_dom_sf"/>
</dbReference>
<dbReference type="Gene3D" id="2.30.29.30">
    <property type="entry name" value="Pleckstrin-homology domain (PH domain)/Phosphotyrosine-binding domain (PTB)"/>
    <property type="match status" value="1"/>
</dbReference>
<feature type="non-terminal residue" evidence="2">
    <location>
        <position position="1"/>
    </location>
</feature>
<evidence type="ECO:0000313" key="3">
    <source>
        <dbReference type="Proteomes" id="UP000054560"/>
    </source>
</evidence>
<feature type="domain" description="PP4R3 EVH1-like" evidence="1">
    <location>
        <begin position="19"/>
        <end position="77"/>
    </location>
</feature>
<evidence type="ECO:0000313" key="2">
    <source>
        <dbReference type="EMBL" id="KNC72090.1"/>
    </source>
</evidence>
<dbReference type="STRING" id="667725.A0A0L0F5W1"/>
<dbReference type="Pfam" id="PF22972">
    <property type="entry name" value="EVH1_PP4R3"/>
    <property type="match status" value="1"/>
</dbReference>
<dbReference type="EMBL" id="KQ247600">
    <property type="protein sequence ID" value="KNC72090.1"/>
    <property type="molecule type" value="Genomic_DNA"/>
</dbReference>
<dbReference type="OrthoDB" id="27483at2759"/>
<organism evidence="2 3">
    <name type="scientific">Sphaeroforma arctica JP610</name>
    <dbReference type="NCBI Taxonomy" id="667725"/>
    <lineage>
        <taxon>Eukaryota</taxon>
        <taxon>Ichthyosporea</taxon>
        <taxon>Ichthyophonida</taxon>
        <taxon>Sphaeroforma</taxon>
    </lineage>
</organism>
<dbReference type="eggNOG" id="KOG2175">
    <property type="taxonomic scope" value="Eukaryota"/>
</dbReference>
<reference evidence="2 3" key="1">
    <citation type="submission" date="2011-02" db="EMBL/GenBank/DDBJ databases">
        <title>The Genome Sequence of Sphaeroforma arctica JP610.</title>
        <authorList>
            <consortium name="The Broad Institute Genome Sequencing Platform"/>
            <person name="Russ C."/>
            <person name="Cuomo C."/>
            <person name="Young S.K."/>
            <person name="Zeng Q."/>
            <person name="Gargeya S."/>
            <person name="Alvarado L."/>
            <person name="Berlin A."/>
            <person name="Chapman S.B."/>
            <person name="Chen Z."/>
            <person name="Freedman E."/>
            <person name="Gellesch M."/>
            <person name="Goldberg J."/>
            <person name="Griggs A."/>
            <person name="Gujja S."/>
            <person name="Heilman E."/>
            <person name="Heiman D."/>
            <person name="Howarth C."/>
            <person name="Mehta T."/>
            <person name="Neiman D."/>
            <person name="Pearson M."/>
            <person name="Roberts A."/>
            <person name="Saif S."/>
            <person name="Shea T."/>
            <person name="Shenoy N."/>
            <person name="Sisk P."/>
            <person name="Stolte C."/>
            <person name="Sykes S."/>
            <person name="White J."/>
            <person name="Yandava C."/>
            <person name="Burger G."/>
            <person name="Gray M.W."/>
            <person name="Holland P.W.H."/>
            <person name="King N."/>
            <person name="Lang F.B.F."/>
            <person name="Roger A.J."/>
            <person name="Ruiz-Trillo I."/>
            <person name="Haas B."/>
            <person name="Nusbaum C."/>
            <person name="Birren B."/>
        </authorList>
    </citation>
    <scope>NUCLEOTIDE SEQUENCE [LARGE SCALE GENOMIC DNA]</scope>
    <source>
        <strain evidence="2 3">JP610</strain>
    </source>
</reference>
<sequence length="89" mass="9755">GCGYTRFADDPLKVNGQILSVESETDGSDLLVKCAVEPARNFIRQQDTLIVWQDTEGLDIALSFQELEGCVQVWASLNVGQEPAVVIED</sequence>
<protein>
    <recommendedName>
        <fullName evidence="1">PP4R3 EVH1-like domain-containing protein</fullName>
    </recommendedName>
</protein>
<feature type="non-terminal residue" evidence="2">
    <location>
        <position position="89"/>
    </location>
</feature>
<evidence type="ECO:0000259" key="1">
    <source>
        <dbReference type="Pfam" id="PF22972"/>
    </source>
</evidence>